<protein>
    <submittedName>
        <fullName evidence="1">Uncharacterized protein</fullName>
    </submittedName>
</protein>
<evidence type="ECO:0000313" key="1">
    <source>
        <dbReference type="EMBL" id="GHF38499.1"/>
    </source>
</evidence>
<dbReference type="AlphaFoldDB" id="A0A919ECR6"/>
<gene>
    <name evidence="1" type="ORF">GCM10010218_19550</name>
</gene>
<reference evidence="1" key="2">
    <citation type="submission" date="2020-09" db="EMBL/GenBank/DDBJ databases">
        <authorList>
            <person name="Sun Q."/>
            <person name="Ohkuma M."/>
        </authorList>
    </citation>
    <scope>NUCLEOTIDE SEQUENCE</scope>
    <source>
        <strain evidence="1">JCM 4059</strain>
    </source>
</reference>
<organism evidence="1 2">
    <name type="scientific">Streptomyces mashuensis</name>
    <dbReference type="NCBI Taxonomy" id="33904"/>
    <lineage>
        <taxon>Bacteria</taxon>
        <taxon>Bacillati</taxon>
        <taxon>Actinomycetota</taxon>
        <taxon>Actinomycetes</taxon>
        <taxon>Kitasatosporales</taxon>
        <taxon>Streptomycetaceae</taxon>
        <taxon>Streptomyces</taxon>
    </lineage>
</organism>
<sequence>MIENNGHVKATVLRSREWRGNHQSWVSSHRRYEFPVTVRKAGEDAREARDS</sequence>
<accession>A0A919ECR6</accession>
<keyword evidence="2" id="KW-1185">Reference proteome</keyword>
<reference evidence="1" key="1">
    <citation type="journal article" date="2014" name="Int. J. Syst. Evol. Microbiol.">
        <title>Complete genome sequence of Corynebacterium casei LMG S-19264T (=DSM 44701T), isolated from a smear-ripened cheese.</title>
        <authorList>
            <consortium name="US DOE Joint Genome Institute (JGI-PGF)"/>
            <person name="Walter F."/>
            <person name="Albersmeier A."/>
            <person name="Kalinowski J."/>
            <person name="Ruckert C."/>
        </authorList>
    </citation>
    <scope>NUCLEOTIDE SEQUENCE</scope>
    <source>
        <strain evidence="1">JCM 4059</strain>
    </source>
</reference>
<dbReference type="Proteomes" id="UP000638313">
    <property type="component" value="Unassembled WGS sequence"/>
</dbReference>
<name>A0A919ECR6_9ACTN</name>
<evidence type="ECO:0000313" key="2">
    <source>
        <dbReference type="Proteomes" id="UP000638313"/>
    </source>
</evidence>
<proteinExistence type="predicted"/>
<dbReference type="EMBL" id="BNBD01000003">
    <property type="protein sequence ID" value="GHF38499.1"/>
    <property type="molecule type" value="Genomic_DNA"/>
</dbReference>
<comment type="caution">
    <text evidence="1">The sequence shown here is derived from an EMBL/GenBank/DDBJ whole genome shotgun (WGS) entry which is preliminary data.</text>
</comment>